<dbReference type="OrthoDB" id="2976829at2759"/>
<dbReference type="EMBL" id="JADNRY010000117">
    <property type="protein sequence ID" value="KAF9064717.1"/>
    <property type="molecule type" value="Genomic_DNA"/>
</dbReference>
<evidence type="ECO:0000313" key="1">
    <source>
        <dbReference type="EMBL" id="KAF9064717.1"/>
    </source>
</evidence>
<gene>
    <name evidence="1" type="ORF">BDP27DRAFT_1173193</name>
</gene>
<name>A0A9P5PK71_9AGAR</name>
<keyword evidence="2" id="KW-1185">Reference proteome</keyword>
<feature type="non-terminal residue" evidence="1">
    <location>
        <position position="80"/>
    </location>
</feature>
<protein>
    <submittedName>
        <fullName evidence="1">Uncharacterized protein</fullName>
    </submittedName>
</protein>
<proteinExistence type="predicted"/>
<dbReference type="Proteomes" id="UP000772434">
    <property type="component" value="Unassembled WGS sequence"/>
</dbReference>
<feature type="non-terminal residue" evidence="1">
    <location>
        <position position="1"/>
    </location>
</feature>
<organism evidence="1 2">
    <name type="scientific">Rhodocollybia butyracea</name>
    <dbReference type="NCBI Taxonomy" id="206335"/>
    <lineage>
        <taxon>Eukaryota</taxon>
        <taxon>Fungi</taxon>
        <taxon>Dikarya</taxon>
        <taxon>Basidiomycota</taxon>
        <taxon>Agaricomycotina</taxon>
        <taxon>Agaricomycetes</taxon>
        <taxon>Agaricomycetidae</taxon>
        <taxon>Agaricales</taxon>
        <taxon>Marasmiineae</taxon>
        <taxon>Omphalotaceae</taxon>
        <taxon>Rhodocollybia</taxon>
    </lineage>
</organism>
<reference evidence="1" key="1">
    <citation type="submission" date="2020-11" db="EMBL/GenBank/DDBJ databases">
        <authorList>
            <consortium name="DOE Joint Genome Institute"/>
            <person name="Ahrendt S."/>
            <person name="Riley R."/>
            <person name="Andreopoulos W."/>
            <person name="Labutti K."/>
            <person name="Pangilinan J."/>
            <person name="Ruiz-Duenas F.J."/>
            <person name="Barrasa J.M."/>
            <person name="Sanchez-Garcia M."/>
            <person name="Camarero S."/>
            <person name="Miyauchi S."/>
            <person name="Serrano A."/>
            <person name="Linde D."/>
            <person name="Babiker R."/>
            <person name="Drula E."/>
            <person name="Ayuso-Fernandez I."/>
            <person name="Pacheco R."/>
            <person name="Padilla G."/>
            <person name="Ferreira P."/>
            <person name="Barriuso J."/>
            <person name="Kellner H."/>
            <person name="Castanera R."/>
            <person name="Alfaro M."/>
            <person name="Ramirez L."/>
            <person name="Pisabarro A.G."/>
            <person name="Kuo A."/>
            <person name="Tritt A."/>
            <person name="Lipzen A."/>
            <person name="He G."/>
            <person name="Yan M."/>
            <person name="Ng V."/>
            <person name="Cullen D."/>
            <person name="Martin F."/>
            <person name="Rosso M.-N."/>
            <person name="Henrissat B."/>
            <person name="Hibbett D."/>
            <person name="Martinez A.T."/>
            <person name="Grigoriev I.V."/>
        </authorList>
    </citation>
    <scope>NUCLEOTIDE SEQUENCE</scope>
    <source>
        <strain evidence="1">AH 40177</strain>
    </source>
</reference>
<accession>A0A9P5PK71</accession>
<evidence type="ECO:0000313" key="2">
    <source>
        <dbReference type="Proteomes" id="UP000772434"/>
    </source>
</evidence>
<dbReference type="AlphaFoldDB" id="A0A9P5PK71"/>
<sequence length="80" mass="9432">PEVIPMDHLFDLDVDDSIWQDVGLDETNDAAELPLWLCNERVRSGIWAVVVRDGCNEEIQRVLLEQRALHEWFEEEWKVV</sequence>
<comment type="caution">
    <text evidence="1">The sequence shown here is derived from an EMBL/GenBank/DDBJ whole genome shotgun (WGS) entry which is preliminary data.</text>
</comment>